<organism evidence="2 3">
    <name type="scientific">Panicum hallii var. hallii</name>
    <dbReference type="NCBI Taxonomy" id="1504633"/>
    <lineage>
        <taxon>Eukaryota</taxon>
        <taxon>Viridiplantae</taxon>
        <taxon>Streptophyta</taxon>
        <taxon>Embryophyta</taxon>
        <taxon>Tracheophyta</taxon>
        <taxon>Spermatophyta</taxon>
        <taxon>Magnoliopsida</taxon>
        <taxon>Liliopsida</taxon>
        <taxon>Poales</taxon>
        <taxon>Poaceae</taxon>
        <taxon>PACMAD clade</taxon>
        <taxon>Panicoideae</taxon>
        <taxon>Panicodae</taxon>
        <taxon>Paniceae</taxon>
        <taxon>Panicinae</taxon>
        <taxon>Panicum</taxon>
        <taxon>Panicum sect. Panicum</taxon>
    </lineage>
</organism>
<keyword evidence="3" id="KW-1185">Reference proteome</keyword>
<gene>
    <name evidence="2" type="ORF">GQ55_2G058800</name>
</gene>
<feature type="region of interest" description="Disordered" evidence="1">
    <location>
        <begin position="1"/>
        <end position="29"/>
    </location>
</feature>
<accession>A0A2T7ELX2</accession>
<evidence type="ECO:0000313" key="3">
    <source>
        <dbReference type="Proteomes" id="UP000244336"/>
    </source>
</evidence>
<reference evidence="2 3" key="1">
    <citation type="submission" date="2018-04" db="EMBL/GenBank/DDBJ databases">
        <title>WGS assembly of Panicum hallii var. hallii HAL2.</title>
        <authorList>
            <person name="Lovell J."/>
            <person name="Jenkins J."/>
            <person name="Lowry D."/>
            <person name="Mamidi S."/>
            <person name="Sreedasyam A."/>
            <person name="Weng X."/>
            <person name="Barry K."/>
            <person name="Bonette J."/>
            <person name="Campitelli B."/>
            <person name="Daum C."/>
            <person name="Gordon S."/>
            <person name="Gould B."/>
            <person name="Lipzen A."/>
            <person name="MacQueen A."/>
            <person name="Palacio-Mejia J."/>
            <person name="Plott C."/>
            <person name="Shakirov E."/>
            <person name="Shu S."/>
            <person name="Yoshinaga Y."/>
            <person name="Zane M."/>
            <person name="Rokhsar D."/>
            <person name="Grimwood J."/>
            <person name="Schmutz J."/>
            <person name="Juenger T."/>
        </authorList>
    </citation>
    <scope>NUCLEOTIDE SEQUENCE [LARGE SCALE GENOMIC DNA]</scope>
    <source>
        <strain evidence="3">cv. HAL2</strain>
    </source>
</reference>
<evidence type="ECO:0000256" key="1">
    <source>
        <dbReference type="SAM" id="MobiDB-lite"/>
    </source>
</evidence>
<dbReference type="Proteomes" id="UP000244336">
    <property type="component" value="Chromosome 2"/>
</dbReference>
<evidence type="ECO:0000313" key="2">
    <source>
        <dbReference type="EMBL" id="PUZ68816.1"/>
    </source>
</evidence>
<sequence length="139" mass="15432">MRIYRAPRRVPASSTRPESALAPLGRTPGSKVRLATSWCWLLWLWIAGHDHRGDQTKFGKIRKTHLPPALCGPKIPVGVGHASGQIGHAKICNFVATLLEHKRLRKFVSTPGASGRSYRVRPNGPEKYTKDTTDVQTLM</sequence>
<dbReference type="EMBL" id="CM009750">
    <property type="protein sequence ID" value="PUZ68816.1"/>
    <property type="molecule type" value="Genomic_DNA"/>
</dbReference>
<dbReference type="Gramene" id="PUZ68816">
    <property type="protein sequence ID" value="PUZ68816"/>
    <property type="gene ID" value="GQ55_2G058800"/>
</dbReference>
<protein>
    <submittedName>
        <fullName evidence="2">Uncharacterized protein</fullName>
    </submittedName>
</protein>
<dbReference type="AlphaFoldDB" id="A0A2T7ELX2"/>
<name>A0A2T7ELX2_9POAL</name>
<proteinExistence type="predicted"/>